<feature type="region of interest" description="Disordered" evidence="11">
    <location>
        <begin position="617"/>
        <end position="655"/>
    </location>
</feature>
<dbReference type="PANTHER" id="PTHR46199">
    <property type="entry name" value="RAC GTPASE-ACTIVATING PROTEIN 1"/>
    <property type="match status" value="1"/>
</dbReference>
<dbReference type="GO" id="GO:0051233">
    <property type="term" value="C:spindle midzone"/>
    <property type="evidence" value="ECO:0007669"/>
    <property type="project" value="TreeGrafter"/>
</dbReference>
<dbReference type="SMART" id="SM00109">
    <property type="entry name" value="C1"/>
    <property type="match status" value="1"/>
</dbReference>
<name>A0AAF3JBA9_9BILA</name>
<proteinExistence type="inferred from homology"/>
<sequence>MEKVPLCEICIRQIVGEQNRDAAQKVEAGFECFLCFGLLEPAFIEQVGVEVEKVLSKMPYDATSFVLALALPGSQMLREEILKKRWPQFDGILASVPFKIRNIDAYLNKLAQASGLRPTLASDLQLTITFENDEFACADRKYIESIFPADFNNQRKRRKYENVQENEPNEMTKVQLMPYFNRINADHSKKFPLTTPTRSCTFSVSLEREPIYIAGRYCKFSRALPQSPWSAEEDVLPTPGNSVTEKVCEVLKKEFNADSYRFVSSGREDVDVRMLGDGRPFCVHLINCRKTKSLKGVSTAHVETLKRIEGVINKQSDISVNSLARLKRDVAEILSYGQEDKRKTYTAYCYSTAFLSDEMLKAPVTSNPIEIIQKTPVRVLKRRSLMDRSRTVFNLEMMRLDGNHFLARVETQAGTYIKEFVHGDFGRTRPSLADLMSVRDGDEVDILELDVEKVHLDWPPSSDVPHNFKMEEAACSAFSQDVLKDIFNFNRNKNNLLSNQFEFDLLHLINVAEKFYGKFVNEEKARRLVTEQIEKLEETLLNRDNRIRNLEAELKDARSQLASQLTENNQLKADVKDKELKFKMVQEILKTELLKLSEADRQQLAFLEDERKICRTHSRNMHENRGPMPSLDDSPPSEASYDDTNYSEDLSSSEHSRMVSYYRQGMPIAPVQKRRSRSAHMAIGGKRSRSKVIGIPEEVKNDEDEPLPRKRSNITAAQRKLINKPFVMEQEAKQRFTGTETRRTFNRSLSADELLKHEQRKVLTPTIATSSIDLRRNVGPAWTGNLSIKWIFFMIQIWITSCDVCNGSIYFAGRPSLRCTDCHQYTHESCKQRLALPCVPRTPKTPTRTRNEGMRIQDYCPSTAPMIPFPIIHCVTALERRGCLTYEGLYRIPGLKQQSIRLLNELKTSRAIPKMELFDPEVITDCIKQFLRELKDPLIPRSSRAEFVEAAIRNNIDSLNKAIRDLPQPHRDTLAYLSIHWQKVAGRQELNKMPIENIARCVAPSVVGPFAIGVDLASAQADSKRHEGVVIALLSKPTKEWEELLYSTTGRGTVTMRTTEHSRIENARDTPHLPMDRSILGPISTPERQELELGFTPRRRPGMLFDDPC</sequence>
<keyword evidence="5" id="KW-0862">Zinc</keyword>
<dbReference type="InterPro" id="IPR008936">
    <property type="entry name" value="Rho_GTPase_activation_prot"/>
</dbReference>
<dbReference type="Gene3D" id="3.30.60.20">
    <property type="match status" value="1"/>
</dbReference>
<evidence type="ECO:0000256" key="1">
    <source>
        <dbReference type="ARBA" id="ARBA00009652"/>
    </source>
</evidence>
<dbReference type="GO" id="GO:0046872">
    <property type="term" value="F:metal ion binding"/>
    <property type="evidence" value="ECO:0007669"/>
    <property type="project" value="UniProtKB-KW"/>
</dbReference>
<dbReference type="Gene3D" id="3.30.70.2510">
    <property type="match status" value="1"/>
</dbReference>
<evidence type="ECO:0000313" key="15">
    <source>
        <dbReference type="WBParaSite" id="MBELARI_LOCUS7999"/>
    </source>
</evidence>
<dbReference type="Gene3D" id="3.30.70.3190">
    <property type="match status" value="1"/>
</dbReference>
<dbReference type="PANTHER" id="PTHR46199:SF3">
    <property type="entry name" value="RAC GTPASE-ACTIVATING PROTEIN 1"/>
    <property type="match status" value="1"/>
</dbReference>
<dbReference type="SUPFAM" id="SSF55120">
    <property type="entry name" value="Pseudouridine synthase"/>
    <property type="match status" value="1"/>
</dbReference>
<evidence type="ECO:0000256" key="11">
    <source>
        <dbReference type="SAM" id="MobiDB-lite"/>
    </source>
</evidence>
<keyword evidence="6" id="KW-0413">Isomerase</keyword>
<dbReference type="InterPro" id="IPR048741">
    <property type="entry name" value="Pus10-like_C"/>
</dbReference>
<comment type="similarity">
    <text evidence="1">Belongs to the pseudouridine synthase Pus10 family.</text>
</comment>
<dbReference type="InterPro" id="IPR046349">
    <property type="entry name" value="C1-like_sf"/>
</dbReference>
<dbReference type="Pfam" id="PF21238">
    <property type="entry name" value="Pus10_C"/>
    <property type="match status" value="1"/>
</dbReference>
<dbReference type="GO" id="GO:0030496">
    <property type="term" value="C:midbody"/>
    <property type="evidence" value="ECO:0007669"/>
    <property type="project" value="TreeGrafter"/>
</dbReference>
<dbReference type="GO" id="GO:0051256">
    <property type="term" value="P:mitotic spindle midzone assembly"/>
    <property type="evidence" value="ECO:0007669"/>
    <property type="project" value="TreeGrafter"/>
</dbReference>
<dbReference type="GO" id="GO:0032154">
    <property type="term" value="C:cleavage furrow"/>
    <property type="evidence" value="ECO:0007669"/>
    <property type="project" value="TreeGrafter"/>
</dbReference>
<protein>
    <recommendedName>
        <fullName evidence="2">tRNA pseudouridine(55) synthase</fullName>
        <ecNumber evidence="2">5.4.99.25</ecNumber>
    </recommendedName>
    <alternativeName>
        <fullName evidence="9">tRNA pseudouridine 55 synthase</fullName>
    </alternativeName>
    <alternativeName>
        <fullName evidence="7">tRNA pseudouridylate synthase</fullName>
    </alternativeName>
    <alternativeName>
        <fullName evidence="8">tRNA-uridine isomerase</fullName>
    </alternativeName>
</protein>
<evidence type="ECO:0000256" key="3">
    <source>
        <dbReference type="ARBA" id="ARBA00022694"/>
    </source>
</evidence>
<dbReference type="GO" id="GO:0005634">
    <property type="term" value="C:nucleus"/>
    <property type="evidence" value="ECO:0007669"/>
    <property type="project" value="TreeGrafter"/>
</dbReference>
<dbReference type="GO" id="GO:0003723">
    <property type="term" value="F:RNA binding"/>
    <property type="evidence" value="ECO:0007669"/>
    <property type="project" value="InterPro"/>
</dbReference>
<dbReference type="SUPFAM" id="SSF48350">
    <property type="entry name" value="GTPase activation domain, GAP"/>
    <property type="match status" value="1"/>
</dbReference>
<evidence type="ECO:0000256" key="6">
    <source>
        <dbReference type="ARBA" id="ARBA00023235"/>
    </source>
</evidence>
<dbReference type="GO" id="GO:0160148">
    <property type="term" value="F:tRNA pseudouridine(55) synthase activity"/>
    <property type="evidence" value="ECO:0007669"/>
    <property type="project" value="UniProtKB-EC"/>
</dbReference>
<evidence type="ECO:0000256" key="7">
    <source>
        <dbReference type="ARBA" id="ARBA00075270"/>
    </source>
</evidence>
<dbReference type="SMART" id="SM00324">
    <property type="entry name" value="RhoGAP"/>
    <property type="match status" value="1"/>
</dbReference>
<dbReference type="GO" id="GO:0007266">
    <property type="term" value="P:Rho protein signal transduction"/>
    <property type="evidence" value="ECO:0007669"/>
    <property type="project" value="TreeGrafter"/>
</dbReference>
<dbReference type="PROSITE" id="PS50238">
    <property type="entry name" value="RHOGAP"/>
    <property type="match status" value="1"/>
</dbReference>
<keyword evidence="10" id="KW-0175">Coiled coil</keyword>
<dbReference type="SUPFAM" id="SSF57889">
    <property type="entry name" value="Cysteine-rich domain"/>
    <property type="match status" value="1"/>
</dbReference>
<dbReference type="Gene3D" id="1.10.555.10">
    <property type="entry name" value="Rho GTPase activation protein"/>
    <property type="match status" value="1"/>
</dbReference>
<keyword evidence="3" id="KW-0819">tRNA processing</keyword>
<evidence type="ECO:0000256" key="9">
    <source>
        <dbReference type="ARBA" id="ARBA00083669"/>
    </source>
</evidence>
<dbReference type="GO" id="GO:0005096">
    <property type="term" value="F:GTPase activator activity"/>
    <property type="evidence" value="ECO:0007669"/>
    <property type="project" value="TreeGrafter"/>
</dbReference>
<evidence type="ECO:0000313" key="14">
    <source>
        <dbReference type="Proteomes" id="UP000887575"/>
    </source>
</evidence>
<dbReference type="WBParaSite" id="MBELARI_LOCUS7999">
    <property type="protein sequence ID" value="MBELARI_LOCUS7999"/>
    <property type="gene ID" value="MBELARI_LOCUS7999"/>
</dbReference>
<evidence type="ECO:0000256" key="10">
    <source>
        <dbReference type="SAM" id="Coils"/>
    </source>
</evidence>
<dbReference type="AlphaFoldDB" id="A0AAF3JBA9"/>
<dbReference type="EC" id="5.4.99.25" evidence="2"/>
<dbReference type="CDD" id="cd00029">
    <property type="entry name" value="C1"/>
    <property type="match status" value="1"/>
</dbReference>
<feature type="domain" description="Rho-GAP" evidence="13">
    <location>
        <begin position="854"/>
        <end position="1041"/>
    </location>
</feature>
<dbReference type="GO" id="GO:0097149">
    <property type="term" value="C:centralspindlin complex"/>
    <property type="evidence" value="ECO:0007669"/>
    <property type="project" value="TreeGrafter"/>
</dbReference>
<dbReference type="InterPro" id="IPR002219">
    <property type="entry name" value="PKC_DAG/PE"/>
</dbReference>
<evidence type="ECO:0000259" key="12">
    <source>
        <dbReference type="PROSITE" id="PS50081"/>
    </source>
</evidence>
<evidence type="ECO:0000256" key="2">
    <source>
        <dbReference type="ARBA" id="ARBA00012787"/>
    </source>
</evidence>
<dbReference type="Pfam" id="PF00620">
    <property type="entry name" value="RhoGAP"/>
    <property type="match status" value="1"/>
</dbReference>
<dbReference type="PROSITE" id="PS50081">
    <property type="entry name" value="ZF_DAG_PE_2"/>
    <property type="match status" value="1"/>
</dbReference>
<keyword evidence="14" id="KW-1185">Reference proteome</keyword>
<dbReference type="GO" id="GO:0000281">
    <property type="term" value="P:mitotic cytokinesis"/>
    <property type="evidence" value="ECO:0007669"/>
    <property type="project" value="TreeGrafter"/>
</dbReference>
<dbReference type="Proteomes" id="UP000887575">
    <property type="component" value="Unassembled WGS sequence"/>
</dbReference>
<accession>A0AAF3JBA9</accession>
<dbReference type="GO" id="GO:0031119">
    <property type="term" value="P:tRNA pseudouridine synthesis"/>
    <property type="evidence" value="ECO:0007669"/>
    <property type="project" value="UniProtKB-ARBA"/>
</dbReference>
<evidence type="ECO:0000256" key="4">
    <source>
        <dbReference type="ARBA" id="ARBA00022723"/>
    </source>
</evidence>
<evidence type="ECO:0000256" key="8">
    <source>
        <dbReference type="ARBA" id="ARBA00079393"/>
    </source>
</evidence>
<reference evidence="15" key="1">
    <citation type="submission" date="2024-02" db="UniProtKB">
        <authorList>
            <consortium name="WormBaseParasite"/>
        </authorList>
    </citation>
    <scope>IDENTIFICATION</scope>
</reference>
<dbReference type="InterPro" id="IPR020103">
    <property type="entry name" value="PsdUridine_synth_cat_dom_sf"/>
</dbReference>
<evidence type="ECO:0000256" key="5">
    <source>
        <dbReference type="ARBA" id="ARBA00022833"/>
    </source>
</evidence>
<feature type="coiled-coil region" evidence="10">
    <location>
        <begin position="519"/>
        <end position="581"/>
    </location>
</feature>
<keyword evidence="4" id="KW-0479">Metal-binding</keyword>
<dbReference type="InterPro" id="IPR000198">
    <property type="entry name" value="RhoGAP_dom"/>
</dbReference>
<dbReference type="FunFam" id="3.30.70.2510:FF:000001">
    <property type="entry name" value="tRNA pseudouridine synthase Pus10"/>
    <property type="match status" value="1"/>
</dbReference>
<evidence type="ECO:0000259" key="13">
    <source>
        <dbReference type="PROSITE" id="PS50238"/>
    </source>
</evidence>
<feature type="domain" description="Phorbol-ester/DAG-type" evidence="12">
    <location>
        <begin position="787"/>
        <end position="838"/>
    </location>
</feature>
<dbReference type="FunFam" id="3.30.70.3190:FF:000001">
    <property type="entry name" value="tRNA pseudouridine synthase Pus10"/>
    <property type="match status" value="1"/>
</dbReference>
<organism evidence="14 15">
    <name type="scientific">Mesorhabditis belari</name>
    <dbReference type="NCBI Taxonomy" id="2138241"/>
    <lineage>
        <taxon>Eukaryota</taxon>
        <taxon>Metazoa</taxon>
        <taxon>Ecdysozoa</taxon>
        <taxon>Nematoda</taxon>
        <taxon>Chromadorea</taxon>
        <taxon>Rhabditida</taxon>
        <taxon>Rhabditina</taxon>
        <taxon>Rhabditomorpha</taxon>
        <taxon>Rhabditoidea</taxon>
        <taxon>Rhabditidae</taxon>
        <taxon>Mesorhabditinae</taxon>
        <taxon>Mesorhabditis</taxon>
    </lineage>
</organism>